<dbReference type="Proteomes" id="UP000176479">
    <property type="component" value="Unassembled WGS sequence"/>
</dbReference>
<gene>
    <name evidence="3" type="ORF">A3H53_03255</name>
</gene>
<evidence type="ECO:0000259" key="2">
    <source>
        <dbReference type="PROSITE" id="PS50164"/>
    </source>
</evidence>
<dbReference type="Pfam" id="PF01541">
    <property type="entry name" value="GIY-YIG"/>
    <property type="match status" value="1"/>
</dbReference>
<feature type="domain" description="GIY-YIG" evidence="2">
    <location>
        <begin position="1"/>
        <end position="76"/>
    </location>
</feature>
<dbReference type="CDD" id="cd10449">
    <property type="entry name" value="GIY-YIG_SLX1_like"/>
    <property type="match status" value="1"/>
</dbReference>
<reference evidence="3 4" key="1">
    <citation type="journal article" date="2016" name="Nat. Commun.">
        <title>Thousands of microbial genomes shed light on interconnected biogeochemical processes in an aquifer system.</title>
        <authorList>
            <person name="Anantharaman K."/>
            <person name="Brown C.T."/>
            <person name="Hug L.A."/>
            <person name="Sharon I."/>
            <person name="Castelle C.J."/>
            <person name="Probst A.J."/>
            <person name="Thomas B.C."/>
            <person name="Singh A."/>
            <person name="Wilkins M.J."/>
            <person name="Karaoz U."/>
            <person name="Brodie E.L."/>
            <person name="Williams K.H."/>
            <person name="Hubbard S.S."/>
            <person name="Banfield J.F."/>
        </authorList>
    </citation>
    <scope>NUCLEOTIDE SEQUENCE [LARGE SCALE GENOMIC DNA]</scope>
</reference>
<protein>
    <recommendedName>
        <fullName evidence="2">GIY-YIG domain-containing protein</fullName>
    </recommendedName>
</protein>
<comment type="caution">
    <text evidence="3">The sequence shown here is derived from an EMBL/GenBank/DDBJ whole genome shotgun (WGS) entry which is preliminary data.</text>
</comment>
<comment type="similarity">
    <text evidence="1">Belongs to the UPF0213 family.</text>
</comment>
<dbReference type="InterPro" id="IPR000305">
    <property type="entry name" value="GIY-YIG_endonuc"/>
</dbReference>
<dbReference type="AlphaFoldDB" id="A0A1F6XVK1"/>
<sequence>MPNIYILKSKTDSSHYIGCCNDLEKRFKLHNAGLVKSTKRSMPWKIVHTEFHDTMSLARKRESEIKSWKKRSRIEGLISI</sequence>
<evidence type="ECO:0000256" key="1">
    <source>
        <dbReference type="ARBA" id="ARBA00007435"/>
    </source>
</evidence>
<dbReference type="Gene3D" id="3.40.1440.10">
    <property type="entry name" value="GIY-YIG endonuclease"/>
    <property type="match status" value="1"/>
</dbReference>
<dbReference type="PANTHER" id="PTHR34477">
    <property type="entry name" value="UPF0213 PROTEIN YHBQ"/>
    <property type="match status" value="1"/>
</dbReference>
<evidence type="ECO:0000313" key="4">
    <source>
        <dbReference type="Proteomes" id="UP000176479"/>
    </source>
</evidence>
<dbReference type="EMBL" id="MFVK01000040">
    <property type="protein sequence ID" value="OGI98155.1"/>
    <property type="molecule type" value="Genomic_DNA"/>
</dbReference>
<name>A0A1F6XVK1_9BACT</name>
<dbReference type="PANTHER" id="PTHR34477:SF5">
    <property type="entry name" value="BSL5627 PROTEIN"/>
    <property type="match status" value="1"/>
</dbReference>
<organism evidence="3 4">
    <name type="scientific">Candidatus Nomurabacteria bacterium RIFCSPLOWO2_02_FULL_40_10</name>
    <dbReference type="NCBI Taxonomy" id="1801786"/>
    <lineage>
        <taxon>Bacteria</taxon>
        <taxon>Candidatus Nomuraibacteriota</taxon>
    </lineage>
</organism>
<dbReference type="SUPFAM" id="SSF82771">
    <property type="entry name" value="GIY-YIG endonuclease"/>
    <property type="match status" value="1"/>
</dbReference>
<accession>A0A1F6XVK1</accession>
<dbReference type="InterPro" id="IPR050190">
    <property type="entry name" value="UPF0213_domain"/>
</dbReference>
<dbReference type="PROSITE" id="PS50164">
    <property type="entry name" value="GIY_YIG"/>
    <property type="match status" value="1"/>
</dbReference>
<evidence type="ECO:0000313" key="3">
    <source>
        <dbReference type="EMBL" id="OGI98155.1"/>
    </source>
</evidence>
<dbReference type="InterPro" id="IPR035901">
    <property type="entry name" value="GIY-YIG_endonuc_sf"/>
</dbReference>
<proteinExistence type="inferred from homology"/>